<evidence type="ECO:0000256" key="1">
    <source>
        <dbReference type="ARBA" id="ARBA00004123"/>
    </source>
</evidence>
<comment type="subcellular location">
    <subcellularLocation>
        <location evidence="1">Nucleus</location>
    </subcellularLocation>
</comment>
<keyword evidence="5" id="KW-0234">DNA repair</keyword>
<dbReference type="GO" id="GO:0006310">
    <property type="term" value="P:DNA recombination"/>
    <property type="evidence" value="ECO:0007669"/>
    <property type="project" value="UniProtKB-ARBA"/>
</dbReference>
<organism evidence="9 10">
    <name type="scientific">Stephanodiscus triporus</name>
    <dbReference type="NCBI Taxonomy" id="2934178"/>
    <lineage>
        <taxon>Eukaryota</taxon>
        <taxon>Sar</taxon>
        <taxon>Stramenopiles</taxon>
        <taxon>Ochrophyta</taxon>
        <taxon>Bacillariophyta</taxon>
        <taxon>Coscinodiscophyceae</taxon>
        <taxon>Thalassiosirophycidae</taxon>
        <taxon>Stephanodiscales</taxon>
        <taxon>Stephanodiscaceae</taxon>
        <taxon>Stephanodiscus</taxon>
    </lineage>
</organism>
<evidence type="ECO:0000259" key="8">
    <source>
        <dbReference type="Pfam" id="PF03834"/>
    </source>
</evidence>
<sequence>MAPASHDSVNSRAKLAPVGNPYNMSATRIGAQEHKKQPPPVNEFTTFSQAFGDADPDAQFGEEERAQQFAFDNSMVSASITTSEPECHNNSSTDGITPRDHQTMLQPHCLHVSTRQRGNPIIDHIRNVPFKYSTMVPDYIMAPTRCALFLSLRYHNLHPNYIHRRIAELKSDFEYRMLLCHVDIEDNTSPILFLNDTCVQNNFTLILAWSEEEAARYLETVKAFDGKDPSTVIGKHEPKTQHEKLVHVLGSVTSVNKKDAGVLLTQFGSFQHLVAASVDELGVCPGVGPKKVRRLYEAFHRPFSTELIKRRKERESDKEEIEPKEGQARTLVDVKVDEKEAMPAKSIPP</sequence>
<dbReference type="EMBL" id="JALLAZ020001013">
    <property type="protein sequence ID" value="KAL3782496.1"/>
    <property type="molecule type" value="Genomic_DNA"/>
</dbReference>
<keyword evidence="10" id="KW-1185">Reference proteome</keyword>
<dbReference type="Proteomes" id="UP001530315">
    <property type="component" value="Unassembled WGS sequence"/>
</dbReference>
<dbReference type="Gene3D" id="3.40.50.10130">
    <property type="match status" value="1"/>
</dbReference>
<dbReference type="InterPro" id="IPR011335">
    <property type="entry name" value="Restrct_endonuc-II-like"/>
</dbReference>
<evidence type="ECO:0000256" key="5">
    <source>
        <dbReference type="ARBA" id="ARBA00023204"/>
    </source>
</evidence>
<comment type="caution">
    <text evidence="9">The sequence shown here is derived from an EMBL/GenBank/DDBJ whole genome shotgun (WGS) entry which is preliminary data.</text>
</comment>
<feature type="compositionally biased region" description="Basic and acidic residues" evidence="7">
    <location>
        <begin position="313"/>
        <end position="342"/>
    </location>
</feature>
<dbReference type="SUPFAM" id="SSF52980">
    <property type="entry name" value="Restriction endonuclease-like"/>
    <property type="match status" value="1"/>
</dbReference>
<protein>
    <recommendedName>
        <fullName evidence="8">ERCC1-like central domain-containing protein</fullName>
    </recommendedName>
</protein>
<evidence type="ECO:0000256" key="3">
    <source>
        <dbReference type="ARBA" id="ARBA00022763"/>
    </source>
</evidence>
<feature type="domain" description="ERCC1-like central" evidence="8">
    <location>
        <begin position="110"/>
        <end position="222"/>
    </location>
</feature>
<evidence type="ECO:0000313" key="10">
    <source>
        <dbReference type="Proteomes" id="UP001530315"/>
    </source>
</evidence>
<dbReference type="PANTHER" id="PTHR12749:SF0">
    <property type="entry name" value="DNA EXCISION REPAIR PROTEIN ERCC-1"/>
    <property type="match status" value="1"/>
</dbReference>
<dbReference type="AlphaFoldDB" id="A0ABD3P543"/>
<evidence type="ECO:0000256" key="6">
    <source>
        <dbReference type="ARBA" id="ARBA00023242"/>
    </source>
</evidence>
<keyword evidence="6" id="KW-0539">Nucleus</keyword>
<gene>
    <name evidence="9" type="ORF">ACHAW5_011104</name>
</gene>
<dbReference type="GO" id="GO:0006302">
    <property type="term" value="P:double-strand break repair"/>
    <property type="evidence" value="ECO:0007669"/>
    <property type="project" value="UniProtKB-ARBA"/>
</dbReference>
<dbReference type="InterPro" id="IPR010994">
    <property type="entry name" value="RuvA_2-like"/>
</dbReference>
<reference evidence="9 10" key="1">
    <citation type="submission" date="2024-10" db="EMBL/GenBank/DDBJ databases">
        <title>Updated reference genomes for cyclostephanoid diatoms.</title>
        <authorList>
            <person name="Roberts W.R."/>
            <person name="Alverson A.J."/>
        </authorList>
    </citation>
    <scope>NUCLEOTIDE SEQUENCE [LARGE SCALE GENOMIC DNA]</scope>
    <source>
        <strain evidence="9 10">AJA276-08</strain>
    </source>
</reference>
<dbReference type="PANTHER" id="PTHR12749">
    <property type="entry name" value="EXCISION REPAIR CROSS-COMPLEMENTING 1 ERCC1"/>
    <property type="match status" value="1"/>
</dbReference>
<evidence type="ECO:0000313" key="9">
    <source>
        <dbReference type="EMBL" id="KAL3782496.1"/>
    </source>
</evidence>
<dbReference type="Pfam" id="PF03834">
    <property type="entry name" value="Rad10"/>
    <property type="match status" value="1"/>
</dbReference>
<dbReference type="Gene3D" id="1.10.150.20">
    <property type="entry name" value="5' to 3' exonuclease, C-terminal subdomain"/>
    <property type="match status" value="1"/>
</dbReference>
<dbReference type="CDD" id="cd22325">
    <property type="entry name" value="ERCC1_C-like"/>
    <property type="match status" value="1"/>
</dbReference>
<accession>A0ABD3P543</accession>
<feature type="region of interest" description="Disordered" evidence="7">
    <location>
        <begin position="310"/>
        <end position="349"/>
    </location>
</feature>
<dbReference type="Pfam" id="PF14520">
    <property type="entry name" value="HHH_5"/>
    <property type="match status" value="1"/>
</dbReference>
<dbReference type="InterPro" id="IPR047260">
    <property type="entry name" value="ERCC1-like_central_dom"/>
</dbReference>
<dbReference type="SUPFAM" id="SSF47781">
    <property type="entry name" value="RuvA domain 2-like"/>
    <property type="match status" value="1"/>
</dbReference>
<evidence type="ECO:0000256" key="7">
    <source>
        <dbReference type="SAM" id="MobiDB-lite"/>
    </source>
</evidence>
<comment type="similarity">
    <text evidence="2">Belongs to the ERCC1/RAD10/SWI10 family.</text>
</comment>
<name>A0ABD3P543_9STRA</name>
<evidence type="ECO:0000256" key="2">
    <source>
        <dbReference type="ARBA" id="ARBA00008283"/>
    </source>
</evidence>
<dbReference type="FunFam" id="3.40.50.10130:FF:000001">
    <property type="entry name" value="DNA excision repair protein ERCC-1"/>
    <property type="match status" value="1"/>
</dbReference>
<evidence type="ECO:0000256" key="4">
    <source>
        <dbReference type="ARBA" id="ARBA00023125"/>
    </source>
</evidence>
<dbReference type="InterPro" id="IPR004579">
    <property type="entry name" value="ERCC1/RAD10/SWI10"/>
</dbReference>
<dbReference type="GO" id="GO:0005634">
    <property type="term" value="C:nucleus"/>
    <property type="evidence" value="ECO:0007669"/>
    <property type="project" value="UniProtKB-SubCell"/>
</dbReference>
<proteinExistence type="inferred from homology"/>
<dbReference type="NCBIfam" id="TIGR00597">
    <property type="entry name" value="rad10"/>
    <property type="match status" value="1"/>
</dbReference>
<keyword evidence="3" id="KW-0227">DNA damage</keyword>
<dbReference type="GO" id="GO:0003677">
    <property type="term" value="F:DNA binding"/>
    <property type="evidence" value="ECO:0007669"/>
    <property type="project" value="UniProtKB-KW"/>
</dbReference>
<keyword evidence="4" id="KW-0238">DNA-binding</keyword>
<feature type="region of interest" description="Disordered" evidence="7">
    <location>
        <begin position="1"/>
        <end position="22"/>
    </location>
</feature>